<feature type="domain" description="Aminotransferase-like plant mobile" evidence="1">
    <location>
        <begin position="63"/>
        <end position="200"/>
    </location>
</feature>
<dbReference type="AlphaFoldDB" id="A0A1Q3CWZ6"/>
<dbReference type="EMBL" id="BDDD01003338">
    <property type="protein sequence ID" value="GAV84740.1"/>
    <property type="molecule type" value="Genomic_DNA"/>
</dbReference>
<sequence>NTPHLASILRLRHEMGDFPLSQVEFASHSHPYSGWKEWTNYILKKYKLELDCVGIADSVTLRRDLEIFRDKESLNVLVSHCCFETHTFMAPWGFFTVTLEGVMELYRLPLIGEIGPSNIDLLPHEKDEEVDKDNCFYVGEGFGTKLEVAAFLSMWLLGYLLLGNPSSEVSRQLFPLALKLASGHSFSLASVILGTLYEHLN</sequence>
<protein>
    <submittedName>
        <fullName evidence="2">PMD domain-containing protein</fullName>
    </submittedName>
</protein>
<dbReference type="Proteomes" id="UP000187406">
    <property type="component" value="Unassembled WGS sequence"/>
</dbReference>
<comment type="caution">
    <text evidence="2">The sequence shown here is derived from an EMBL/GenBank/DDBJ whole genome shotgun (WGS) entry which is preliminary data.</text>
</comment>
<dbReference type="Pfam" id="PF10536">
    <property type="entry name" value="PMD"/>
    <property type="match status" value="1"/>
</dbReference>
<evidence type="ECO:0000313" key="2">
    <source>
        <dbReference type="EMBL" id="GAV84740.1"/>
    </source>
</evidence>
<dbReference type="OrthoDB" id="1572276at2759"/>
<proteinExistence type="predicted"/>
<dbReference type="InterPro" id="IPR019557">
    <property type="entry name" value="AminoTfrase-like_pln_mobile"/>
</dbReference>
<organism evidence="2 3">
    <name type="scientific">Cephalotus follicularis</name>
    <name type="common">Albany pitcher plant</name>
    <dbReference type="NCBI Taxonomy" id="3775"/>
    <lineage>
        <taxon>Eukaryota</taxon>
        <taxon>Viridiplantae</taxon>
        <taxon>Streptophyta</taxon>
        <taxon>Embryophyta</taxon>
        <taxon>Tracheophyta</taxon>
        <taxon>Spermatophyta</taxon>
        <taxon>Magnoliopsida</taxon>
        <taxon>eudicotyledons</taxon>
        <taxon>Gunneridae</taxon>
        <taxon>Pentapetalae</taxon>
        <taxon>rosids</taxon>
        <taxon>fabids</taxon>
        <taxon>Oxalidales</taxon>
        <taxon>Cephalotaceae</taxon>
        <taxon>Cephalotus</taxon>
    </lineage>
</organism>
<name>A0A1Q3CWZ6_CEPFO</name>
<dbReference type="STRING" id="3775.A0A1Q3CWZ6"/>
<dbReference type="PANTHER" id="PTHR46033:SF80">
    <property type="entry name" value="PROTEIN MAIN-LIKE 2-LIKE"/>
    <property type="match status" value="1"/>
</dbReference>
<evidence type="ECO:0000313" key="3">
    <source>
        <dbReference type="Proteomes" id="UP000187406"/>
    </source>
</evidence>
<keyword evidence="3" id="KW-1185">Reference proteome</keyword>
<reference evidence="3" key="1">
    <citation type="submission" date="2016-04" db="EMBL/GenBank/DDBJ databases">
        <title>Cephalotus genome sequencing.</title>
        <authorList>
            <person name="Fukushima K."/>
            <person name="Hasebe M."/>
            <person name="Fang X."/>
        </authorList>
    </citation>
    <scope>NUCLEOTIDE SEQUENCE [LARGE SCALE GENOMIC DNA]</scope>
    <source>
        <strain evidence="3">cv. St1</strain>
    </source>
</reference>
<evidence type="ECO:0000259" key="1">
    <source>
        <dbReference type="Pfam" id="PF10536"/>
    </source>
</evidence>
<dbReference type="GO" id="GO:0010073">
    <property type="term" value="P:meristem maintenance"/>
    <property type="evidence" value="ECO:0007669"/>
    <property type="project" value="InterPro"/>
</dbReference>
<dbReference type="InParanoid" id="A0A1Q3CWZ6"/>
<dbReference type="PANTHER" id="PTHR46033">
    <property type="entry name" value="PROTEIN MAIN-LIKE 2"/>
    <property type="match status" value="1"/>
</dbReference>
<gene>
    <name evidence="2" type="ORF">CFOL_v3_28182</name>
</gene>
<dbReference type="InterPro" id="IPR044824">
    <property type="entry name" value="MAIN-like"/>
</dbReference>
<accession>A0A1Q3CWZ6</accession>
<feature type="non-terminal residue" evidence="2">
    <location>
        <position position="1"/>
    </location>
</feature>
<feature type="non-terminal residue" evidence="2">
    <location>
        <position position="201"/>
    </location>
</feature>